<dbReference type="AlphaFoldDB" id="A0ABD4ST30"/>
<accession>A0ABD4ST30</accession>
<comment type="caution">
    <text evidence="2">The sequence shown here is derived from an EMBL/GenBank/DDBJ whole genome shotgun (WGS) entry which is preliminary data.</text>
</comment>
<reference evidence="2 3" key="1">
    <citation type="submission" date="2021-10" db="EMBL/GenBank/DDBJ databases">
        <title>Whole-genome sequencing analysis of Laribacter hongkongensis: virulence gene profiles, carbohydrate-active enzyme prediction, and antimicrobial resistance characterization.</title>
        <authorList>
            <person name="Yuan P."/>
            <person name="Zhan Y."/>
            <person name="Chen D."/>
        </authorList>
    </citation>
    <scope>NUCLEOTIDE SEQUENCE [LARGE SCALE GENOMIC DNA]</scope>
    <source>
        <strain evidence="2 3">W67</strain>
    </source>
</reference>
<feature type="chain" id="PRO_5044794909" description="DUF930 domain-containing protein" evidence="1">
    <location>
        <begin position="31"/>
        <end position="145"/>
    </location>
</feature>
<sequence>MLVWSATISRPTMRHLACLLLTLCALPLQAMPLSPAQEARLAALRTATAAGAETDPAIIASWPPARQIAVLQCQPVVARELQQHYPWVDEVQLGEEGRPLALHDNTRLTGEGHVQLGGSWHSFSFDCLLDPATGTVSRVTYRMNH</sequence>
<evidence type="ECO:0000313" key="3">
    <source>
        <dbReference type="Proteomes" id="UP001200247"/>
    </source>
</evidence>
<dbReference type="EMBL" id="JAJAXM010000019">
    <property type="protein sequence ID" value="MCG9026411.1"/>
    <property type="molecule type" value="Genomic_DNA"/>
</dbReference>
<organism evidence="2 3">
    <name type="scientific">Laribacter hongkongensis</name>
    <dbReference type="NCBI Taxonomy" id="168471"/>
    <lineage>
        <taxon>Bacteria</taxon>
        <taxon>Pseudomonadati</taxon>
        <taxon>Pseudomonadota</taxon>
        <taxon>Betaproteobacteria</taxon>
        <taxon>Neisseriales</taxon>
        <taxon>Aquaspirillaceae</taxon>
        <taxon>Laribacter</taxon>
    </lineage>
</organism>
<gene>
    <name evidence="2" type="ORF">LH440_10975</name>
</gene>
<evidence type="ECO:0000313" key="2">
    <source>
        <dbReference type="EMBL" id="MCG9026411.1"/>
    </source>
</evidence>
<dbReference type="RefSeq" id="WP_239894166.1">
    <property type="nucleotide sequence ID" value="NZ_JAJAXM010000019.1"/>
</dbReference>
<protein>
    <recommendedName>
        <fullName evidence="4">DUF930 domain-containing protein</fullName>
    </recommendedName>
</protein>
<dbReference type="Proteomes" id="UP001200247">
    <property type="component" value="Unassembled WGS sequence"/>
</dbReference>
<feature type="signal peptide" evidence="1">
    <location>
        <begin position="1"/>
        <end position="30"/>
    </location>
</feature>
<keyword evidence="1" id="KW-0732">Signal</keyword>
<proteinExistence type="predicted"/>
<evidence type="ECO:0000256" key="1">
    <source>
        <dbReference type="SAM" id="SignalP"/>
    </source>
</evidence>
<name>A0ABD4ST30_9NEIS</name>
<evidence type="ECO:0008006" key="4">
    <source>
        <dbReference type="Google" id="ProtNLM"/>
    </source>
</evidence>